<organism evidence="1 2">
    <name type="scientific">Profundicola chukchiensis</name>
    <dbReference type="NCBI Taxonomy" id="2961959"/>
    <lineage>
        <taxon>Bacteria</taxon>
        <taxon>Pseudomonadati</taxon>
        <taxon>Bacteroidota</taxon>
        <taxon>Flavobacteriia</taxon>
        <taxon>Flavobacteriales</taxon>
        <taxon>Weeksellaceae</taxon>
        <taxon>Profundicola</taxon>
    </lineage>
</organism>
<dbReference type="EMBL" id="JANCMU010000003">
    <property type="protein sequence ID" value="MDG4946192.1"/>
    <property type="molecule type" value="Genomic_DNA"/>
</dbReference>
<dbReference type="AlphaFoldDB" id="A0A9X4MYZ3"/>
<evidence type="ECO:0008006" key="3">
    <source>
        <dbReference type="Google" id="ProtNLM"/>
    </source>
</evidence>
<dbReference type="Proteomes" id="UP001152599">
    <property type="component" value="Unassembled WGS sequence"/>
</dbReference>
<evidence type="ECO:0000313" key="2">
    <source>
        <dbReference type="Proteomes" id="UP001152599"/>
    </source>
</evidence>
<name>A0A9X4MYZ3_9FLAO</name>
<comment type="caution">
    <text evidence="1">The sequence shown here is derived from an EMBL/GenBank/DDBJ whole genome shotgun (WGS) entry which is preliminary data.</text>
</comment>
<proteinExistence type="predicted"/>
<dbReference type="RefSeq" id="WP_304420671.1">
    <property type="nucleotide sequence ID" value="NZ_JANCMU010000003.1"/>
</dbReference>
<sequence>MKSHIFIYILLFNLISFFGQSPPEEFFVGIELLAVDKEAAKEKFQLAQEKDSLFPGTYHFLGLLSLDEDKIEEGRNYLEKSLFLNLENNNRTREMTFTRLIDSYLQEHDFDKAFELAWVAYQQYPYNNVILHALQDIGMWAFYINHNGLDPNYLTTELQKEYTVNSVAEEYLILRNILVDGNFLLFEGQRLIKKKRKYYDIVTCRLSDTDEIIEVKFRLNWDLETFLGGKVVDTDEVYRNKELPIQERFGALFVSNDEIDISREIKKLYDEKNELKQKF</sequence>
<evidence type="ECO:0000313" key="1">
    <source>
        <dbReference type="EMBL" id="MDG4946192.1"/>
    </source>
</evidence>
<dbReference type="SUPFAM" id="SSF48452">
    <property type="entry name" value="TPR-like"/>
    <property type="match status" value="1"/>
</dbReference>
<dbReference type="Gene3D" id="1.25.40.10">
    <property type="entry name" value="Tetratricopeptide repeat domain"/>
    <property type="match status" value="1"/>
</dbReference>
<reference evidence="1" key="1">
    <citation type="submission" date="2022-07" db="EMBL/GenBank/DDBJ databases">
        <title>Description and genome-wide analysis of Profundicola chukchiensis gen. nov., sp. nov., marine bacteria isolated from bottom sediments of the Chukchi Sea.</title>
        <authorList>
            <person name="Romanenko L."/>
            <person name="Otstavnykh N."/>
            <person name="Kurilenko V."/>
            <person name="Eremeev V."/>
            <person name="Velansky P."/>
            <person name="Mikhailov V."/>
            <person name="Isaeva M."/>
        </authorList>
    </citation>
    <scope>NUCLEOTIDE SEQUENCE</scope>
    <source>
        <strain evidence="1">KMM 9713</strain>
    </source>
</reference>
<keyword evidence="2" id="KW-1185">Reference proteome</keyword>
<protein>
    <recommendedName>
        <fullName evidence="3">Tetratricopeptide repeat-containing protein</fullName>
    </recommendedName>
</protein>
<gene>
    <name evidence="1" type="ORF">NMK71_07170</name>
</gene>
<dbReference type="InterPro" id="IPR011990">
    <property type="entry name" value="TPR-like_helical_dom_sf"/>
</dbReference>
<accession>A0A9X4MYZ3</accession>